<name>A0A5D0WQD9_9FIRM</name>
<dbReference type="AlphaFoldDB" id="A0A5D0WQD9"/>
<comment type="caution">
    <text evidence="2">The sequence shown here is derived from an EMBL/GenBank/DDBJ whole genome shotgun (WGS) entry which is preliminary data.</text>
</comment>
<keyword evidence="1" id="KW-0812">Transmembrane</keyword>
<evidence type="ECO:0000313" key="3">
    <source>
        <dbReference type="Proteomes" id="UP000322619"/>
    </source>
</evidence>
<dbReference type="Proteomes" id="UP000322619">
    <property type="component" value="Unassembled WGS sequence"/>
</dbReference>
<proteinExistence type="predicted"/>
<dbReference type="EMBL" id="VSLA01000011">
    <property type="protein sequence ID" value="TYC86369.1"/>
    <property type="molecule type" value="Genomic_DNA"/>
</dbReference>
<evidence type="ECO:0000313" key="2">
    <source>
        <dbReference type="EMBL" id="TYC86369.1"/>
    </source>
</evidence>
<protein>
    <submittedName>
        <fullName evidence="2">Uncharacterized protein</fullName>
    </submittedName>
</protein>
<keyword evidence="1" id="KW-0472">Membrane</keyword>
<keyword evidence="1" id="KW-1133">Transmembrane helix</keyword>
<gene>
    <name evidence="2" type="ORF">FXB42_06690</name>
</gene>
<organism evidence="2 3">
    <name type="scientific">Acetobacterium wieringae</name>
    <dbReference type="NCBI Taxonomy" id="52694"/>
    <lineage>
        <taxon>Bacteria</taxon>
        <taxon>Bacillati</taxon>
        <taxon>Bacillota</taxon>
        <taxon>Clostridia</taxon>
        <taxon>Eubacteriales</taxon>
        <taxon>Eubacteriaceae</taxon>
        <taxon>Acetobacterium</taxon>
    </lineage>
</organism>
<accession>A0A5D0WQD9</accession>
<reference evidence="2 3" key="1">
    <citation type="submission" date="2019-08" db="EMBL/GenBank/DDBJ databases">
        <title>Isolation and enrichment of carboxydotrophic bacteria from anaerobic sludge for the production of bio-based chemicals from syngas.</title>
        <authorList>
            <person name="Antares A.L."/>
            <person name="Moreira J."/>
            <person name="Diender M."/>
            <person name="Parshina S.N."/>
            <person name="Stams A.J.M."/>
            <person name="Alves M."/>
            <person name="Alves J.I."/>
            <person name="Sousa D.Z."/>
        </authorList>
    </citation>
    <scope>NUCLEOTIDE SEQUENCE [LARGE SCALE GENOMIC DNA]</scope>
    <source>
        <strain evidence="2 3">JM</strain>
    </source>
</reference>
<feature type="transmembrane region" description="Helical" evidence="1">
    <location>
        <begin position="45"/>
        <end position="64"/>
    </location>
</feature>
<feature type="transmembrane region" description="Helical" evidence="1">
    <location>
        <begin position="12"/>
        <end position="33"/>
    </location>
</feature>
<evidence type="ECO:0000256" key="1">
    <source>
        <dbReference type="SAM" id="Phobius"/>
    </source>
</evidence>
<sequence>MEEKVKVPWWEQAWVIILACIFIPPGGIALIWIGKNENWKKANKIIITVFLSIYSLFWFVSIIGGNSSNKQVDPVQTTGTTSEQQVTTDQAAADKAEADKAAAAQSGIKETEFIAAVNDFANNFNAQDSGVSFIPNDIRVAGTVATVTLYLGDLMSWSVSDETSKKEFINVIGQTVNTMAVANSYPGETVGASVIICSPSGMELGEYTIWGNVKLK</sequence>
<dbReference type="RefSeq" id="WP_148637240.1">
    <property type="nucleotide sequence ID" value="NZ_VSLA01000011.1"/>
</dbReference>